<dbReference type="OrthoDB" id="444631at2759"/>
<keyword evidence="2 6" id="KW-0812">Transmembrane</keyword>
<protein>
    <recommendedName>
        <fullName evidence="7">Rhodopsin domain-containing protein</fullName>
    </recommendedName>
</protein>
<dbReference type="Proteomes" id="UP000244855">
    <property type="component" value="Unassembled WGS sequence"/>
</dbReference>
<dbReference type="PANTHER" id="PTHR33048">
    <property type="entry name" value="PTH11-LIKE INTEGRAL MEMBRANE PROTEIN (AFU_ORTHOLOGUE AFUA_5G11245)"/>
    <property type="match status" value="1"/>
</dbReference>
<dbReference type="PANTHER" id="PTHR33048:SF47">
    <property type="entry name" value="INTEGRAL MEMBRANE PROTEIN-RELATED"/>
    <property type="match status" value="1"/>
</dbReference>
<dbReference type="Pfam" id="PF20684">
    <property type="entry name" value="Fung_rhodopsin"/>
    <property type="match status" value="1"/>
</dbReference>
<feature type="transmembrane region" description="Helical" evidence="6">
    <location>
        <begin position="81"/>
        <end position="103"/>
    </location>
</feature>
<dbReference type="GO" id="GO:0016020">
    <property type="term" value="C:membrane"/>
    <property type="evidence" value="ECO:0007669"/>
    <property type="project" value="UniProtKB-SubCell"/>
</dbReference>
<organism evidence="8 9">
    <name type="scientific">Periconia macrospinosa</name>
    <dbReference type="NCBI Taxonomy" id="97972"/>
    <lineage>
        <taxon>Eukaryota</taxon>
        <taxon>Fungi</taxon>
        <taxon>Dikarya</taxon>
        <taxon>Ascomycota</taxon>
        <taxon>Pezizomycotina</taxon>
        <taxon>Dothideomycetes</taxon>
        <taxon>Pleosporomycetidae</taxon>
        <taxon>Pleosporales</taxon>
        <taxon>Massarineae</taxon>
        <taxon>Periconiaceae</taxon>
        <taxon>Periconia</taxon>
    </lineage>
</organism>
<evidence type="ECO:0000259" key="7">
    <source>
        <dbReference type="Pfam" id="PF20684"/>
    </source>
</evidence>
<comment type="similarity">
    <text evidence="5">Belongs to the SAT4 family.</text>
</comment>
<keyword evidence="4 6" id="KW-0472">Membrane</keyword>
<evidence type="ECO:0000313" key="9">
    <source>
        <dbReference type="Proteomes" id="UP000244855"/>
    </source>
</evidence>
<feature type="transmembrane region" description="Helical" evidence="6">
    <location>
        <begin position="158"/>
        <end position="182"/>
    </location>
</feature>
<accession>A0A2V1D0V4</accession>
<feature type="transmembrane region" description="Helical" evidence="6">
    <location>
        <begin position="115"/>
        <end position="138"/>
    </location>
</feature>
<evidence type="ECO:0000313" key="8">
    <source>
        <dbReference type="EMBL" id="PVH91113.1"/>
    </source>
</evidence>
<gene>
    <name evidence="8" type="ORF">DM02DRAFT_479113</name>
</gene>
<keyword evidence="9" id="KW-1185">Reference proteome</keyword>
<feature type="transmembrane region" description="Helical" evidence="6">
    <location>
        <begin position="38"/>
        <end position="61"/>
    </location>
</feature>
<feature type="non-terminal residue" evidence="8">
    <location>
        <position position="267"/>
    </location>
</feature>
<evidence type="ECO:0000256" key="4">
    <source>
        <dbReference type="ARBA" id="ARBA00023136"/>
    </source>
</evidence>
<feature type="transmembrane region" description="Helical" evidence="6">
    <location>
        <begin position="194"/>
        <end position="221"/>
    </location>
</feature>
<evidence type="ECO:0000256" key="1">
    <source>
        <dbReference type="ARBA" id="ARBA00004141"/>
    </source>
</evidence>
<comment type="subcellular location">
    <subcellularLocation>
        <location evidence="1">Membrane</location>
        <topology evidence="1">Multi-pass membrane protein</topology>
    </subcellularLocation>
</comment>
<feature type="non-terminal residue" evidence="8">
    <location>
        <position position="1"/>
    </location>
</feature>
<dbReference type="EMBL" id="KZ805955">
    <property type="protein sequence ID" value="PVH91113.1"/>
    <property type="molecule type" value="Genomic_DNA"/>
</dbReference>
<feature type="transmembrane region" description="Helical" evidence="6">
    <location>
        <begin position="6"/>
        <end position="26"/>
    </location>
</feature>
<dbReference type="AlphaFoldDB" id="A0A2V1D0V4"/>
<name>A0A2V1D0V4_9PLEO</name>
<evidence type="ECO:0000256" key="5">
    <source>
        <dbReference type="ARBA" id="ARBA00038359"/>
    </source>
</evidence>
<reference evidence="8 9" key="1">
    <citation type="journal article" date="2018" name="Sci. Rep.">
        <title>Comparative genomics provides insights into the lifestyle and reveals functional heterogeneity of dark septate endophytic fungi.</title>
        <authorList>
            <person name="Knapp D.G."/>
            <person name="Nemeth J.B."/>
            <person name="Barry K."/>
            <person name="Hainaut M."/>
            <person name="Henrissat B."/>
            <person name="Johnson J."/>
            <person name="Kuo A."/>
            <person name="Lim J.H.P."/>
            <person name="Lipzen A."/>
            <person name="Nolan M."/>
            <person name="Ohm R.A."/>
            <person name="Tamas L."/>
            <person name="Grigoriev I.V."/>
            <person name="Spatafora J.W."/>
            <person name="Nagy L.G."/>
            <person name="Kovacs G.M."/>
        </authorList>
    </citation>
    <scope>NUCLEOTIDE SEQUENCE [LARGE SCALE GENOMIC DNA]</scope>
    <source>
        <strain evidence="8 9">DSE2036</strain>
    </source>
</reference>
<feature type="domain" description="Rhodopsin" evidence="7">
    <location>
        <begin position="22"/>
        <end position="258"/>
    </location>
</feature>
<sequence length="267" mass="29505">RAAQTAAATITIAVFGTIFVFLRLWTRFVIIRAPGPEDGVLVFSGINAILFVVCVSVQIHYGLGSHANTLSTYEVERLSMYLYISIIVYCASLGLTKLAILMQYRRVFQTPRFQIWNWVFIAIIIGFTLATVGGGIFVCTPVQKFWKPEVEGHCINKSALWLAHAMMNIITDLMIIILPMPVIRSLQLKPSQKYLLMGIFAFGAVVCVISVLRLHSLAIIARSTDPSYDNAPAASFSAVEAWVAIICACLPTLRPLLSQWFSGLNSS</sequence>
<evidence type="ECO:0000256" key="2">
    <source>
        <dbReference type="ARBA" id="ARBA00022692"/>
    </source>
</evidence>
<proteinExistence type="inferred from homology"/>
<dbReference type="InterPro" id="IPR052337">
    <property type="entry name" value="SAT4-like"/>
</dbReference>
<keyword evidence="3 6" id="KW-1133">Transmembrane helix</keyword>
<dbReference type="InterPro" id="IPR049326">
    <property type="entry name" value="Rhodopsin_dom_fungi"/>
</dbReference>
<feature type="transmembrane region" description="Helical" evidence="6">
    <location>
        <begin position="233"/>
        <end position="253"/>
    </location>
</feature>
<evidence type="ECO:0000256" key="6">
    <source>
        <dbReference type="SAM" id="Phobius"/>
    </source>
</evidence>
<evidence type="ECO:0000256" key="3">
    <source>
        <dbReference type="ARBA" id="ARBA00022989"/>
    </source>
</evidence>